<dbReference type="OrthoDB" id="7866206at2"/>
<dbReference type="AlphaFoldDB" id="A0A238J7Z0"/>
<evidence type="ECO:0000313" key="2">
    <source>
        <dbReference type="EMBL" id="SMX26830.1"/>
    </source>
</evidence>
<proteinExistence type="predicted"/>
<protein>
    <submittedName>
        <fullName evidence="2">Uncharacterized protein</fullName>
    </submittedName>
</protein>
<sequence>MLRFIQKRLPGLLALGVWSLVWASAGADPVSARPERAVILLGCAQASDPICQAMIQELAHKAPGRVPRIVPPGQDSPSRPGDLGLRLEQQAHQARLLWIARNNPDNVKDKGAWIPLKVTESPLSVDRARQTARALLGHFPAFLSELDEGQSGTK</sequence>
<reference evidence="3" key="1">
    <citation type="submission" date="2017-05" db="EMBL/GenBank/DDBJ databases">
        <authorList>
            <person name="Rodrigo-Torres L."/>
            <person name="Arahal R. D."/>
            <person name="Lucena T."/>
        </authorList>
    </citation>
    <scope>NUCLEOTIDE SEQUENCE [LARGE SCALE GENOMIC DNA]</scope>
    <source>
        <strain evidence="3">CECT 8649</strain>
    </source>
</reference>
<keyword evidence="3" id="KW-1185">Reference proteome</keyword>
<dbReference type="EMBL" id="FXXP01000001">
    <property type="protein sequence ID" value="SMX26830.1"/>
    <property type="molecule type" value="Genomic_DNA"/>
</dbReference>
<feature type="chain" id="PRO_5012308454" evidence="1">
    <location>
        <begin position="28"/>
        <end position="154"/>
    </location>
</feature>
<dbReference type="RefSeq" id="WP_099242947.1">
    <property type="nucleotide sequence ID" value="NZ_FXXP01000001.1"/>
</dbReference>
<evidence type="ECO:0000313" key="3">
    <source>
        <dbReference type="Proteomes" id="UP000225972"/>
    </source>
</evidence>
<dbReference type="Proteomes" id="UP000225972">
    <property type="component" value="Unassembled WGS sequence"/>
</dbReference>
<keyword evidence="1" id="KW-0732">Signal</keyword>
<name>A0A238J7Z0_9RHOB</name>
<organism evidence="2 3">
    <name type="scientific">Pelagimonas phthalicica</name>
    <dbReference type="NCBI Taxonomy" id="1037362"/>
    <lineage>
        <taxon>Bacteria</taxon>
        <taxon>Pseudomonadati</taxon>
        <taxon>Pseudomonadota</taxon>
        <taxon>Alphaproteobacteria</taxon>
        <taxon>Rhodobacterales</taxon>
        <taxon>Roseobacteraceae</taxon>
        <taxon>Pelagimonas</taxon>
    </lineage>
</organism>
<evidence type="ECO:0000256" key="1">
    <source>
        <dbReference type="SAM" id="SignalP"/>
    </source>
</evidence>
<accession>A0A238J7Z0</accession>
<feature type="signal peptide" evidence="1">
    <location>
        <begin position="1"/>
        <end position="27"/>
    </location>
</feature>
<gene>
    <name evidence="2" type="ORF">TRP8649_00923</name>
</gene>